<sequence length="83" mass="9224">MRSFVLDLILQPSLGPCSALLTIVCTCTLKSAHRSGPNHYERSTSTDINIFAHNCWTSWSPVEARVNDCSMGMQQQSIPEIRA</sequence>
<comment type="caution">
    <text evidence="3">The sequence shown here is derived from an EMBL/GenBank/DDBJ whole genome shotgun (WGS) entry which is preliminary data.</text>
</comment>
<dbReference type="EMBL" id="VDEP01000311">
    <property type="protein sequence ID" value="KAA1105224.1"/>
    <property type="molecule type" value="Genomic_DNA"/>
</dbReference>
<dbReference type="EMBL" id="VSWC01000132">
    <property type="protein sequence ID" value="KAA1079566.1"/>
    <property type="molecule type" value="Genomic_DNA"/>
</dbReference>
<dbReference type="AlphaFoldDB" id="A0A5B0PW95"/>
<organism evidence="3 5">
    <name type="scientific">Puccinia graminis f. sp. tritici</name>
    <dbReference type="NCBI Taxonomy" id="56615"/>
    <lineage>
        <taxon>Eukaryota</taxon>
        <taxon>Fungi</taxon>
        <taxon>Dikarya</taxon>
        <taxon>Basidiomycota</taxon>
        <taxon>Pucciniomycotina</taxon>
        <taxon>Pucciniomycetes</taxon>
        <taxon>Pucciniales</taxon>
        <taxon>Pucciniaceae</taxon>
        <taxon>Puccinia</taxon>
    </lineage>
</organism>
<evidence type="ECO:0008006" key="6">
    <source>
        <dbReference type="Google" id="ProtNLM"/>
    </source>
</evidence>
<evidence type="ECO:0000256" key="1">
    <source>
        <dbReference type="SAM" id="SignalP"/>
    </source>
</evidence>
<evidence type="ECO:0000313" key="5">
    <source>
        <dbReference type="Proteomes" id="UP000325313"/>
    </source>
</evidence>
<dbReference type="Proteomes" id="UP000325313">
    <property type="component" value="Unassembled WGS sequence"/>
</dbReference>
<keyword evidence="1" id="KW-0732">Signal</keyword>
<keyword evidence="4" id="KW-1185">Reference proteome</keyword>
<proteinExistence type="predicted"/>
<evidence type="ECO:0000313" key="2">
    <source>
        <dbReference type="EMBL" id="KAA1079566.1"/>
    </source>
</evidence>
<evidence type="ECO:0000313" key="3">
    <source>
        <dbReference type="EMBL" id="KAA1105224.1"/>
    </source>
</evidence>
<accession>A0A5B0PW95</accession>
<protein>
    <recommendedName>
        <fullName evidence="6">Secreted protein</fullName>
    </recommendedName>
</protein>
<name>A0A5B0PW95_PUCGR</name>
<reference evidence="4 5" key="1">
    <citation type="submission" date="2019-05" db="EMBL/GenBank/DDBJ databases">
        <title>Emergence of the Ug99 lineage of the wheat stem rust pathogen through somatic hybridization.</title>
        <authorList>
            <person name="Li F."/>
            <person name="Upadhyaya N.M."/>
            <person name="Sperschneider J."/>
            <person name="Matny O."/>
            <person name="Nguyen-Phuc H."/>
            <person name="Mago R."/>
            <person name="Raley C."/>
            <person name="Miller M.E."/>
            <person name="Silverstein K.A.T."/>
            <person name="Henningsen E."/>
            <person name="Hirsch C.D."/>
            <person name="Visser B."/>
            <person name="Pretorius Z.A."/>
            <person name="Steffenson B.J."/>
            <person name="Schwessinger B."/>
            <person name="Dodds P.N."/>
            <person name="Figueroa M."/>
        </authorList>
    </citation>
    <scope>NUCLEOTIDE SEQUENCE [LARGE SCALE GENOMIC DNA]</scope>
    <source>
        <strain evidence="2">21-0</strain>
        <strain evidence="3 5">Ug99</strain>
    </source>
</reference>
<dbReference type="Proteomes" id="UP000324748">
    <property type="component" value="Unassembled WGS sequence"/>
</dbReference>
<feature type="chain" id="PRO_5036366482" description="Secreted protein" evidence="1">
    <location>
        <begin position="20"/>
        <end position="83"/>
    </location>
</feature>
<feature type="signal peptide" evidence="1">
    <location>
        <begin position="1"/>
        <end position="19"/>
    </location>
</feature>
<evidence type="ECO:0000313" key="4">
    <source>
        <dbReference type="Proteomes" id="UP000324748"/>
    </source>
</evidence>
<gene>
    <name evidence="2" type="ORF">PGT21_016183</name>
    <name evidence="3" type="ORF">PGTUg99_015428</name>
</gene>